<dbReference type="OrthoDB" id="9880153at2"/>
<reference evidence="2" key="1">
    <citation type="submission" date="2016-12" db="EMBL/GenBank/DDBJ databases">
        <authorList>
            <person name="Varghese N."/>
            <person name="Submissions S."/>
        </authorList>
    </citation>
    <scope>NUCLEOTIDE SEQUENCE [LARGE SCALE GENOMIC DNA]</scope>
    <source>
        <strain evidence="2">DSM 45599</strain>
    </source>
</reference>
<dbReference type="AlphaFoldDB" id="A0A1N5YAU8"/>
<gene>
    <name evidence="1" type="ORF">SAMN04489832_2757</name>
</gene>
<proteinExistence type="predicted"/>
<organism evidence="1 2">
    <name type="scientific">Micromonospora cremea</name>
    <dbReference type="NCBI Taxonomy" id="709881"/>
    <lineage>
        <taxon>Bacteria</taxon>
        <taxon>Bacillati</taxon>
        <taxon>Actinomycetota</taxon>
        <taxon>Actinomycetes</taxon>
        <taxon>Micromonosporales</taxon>
        <taxon>Micromonosporaceae</taxon>
        <taxon>Micromonospora</taxon>
    </lineage>
</organism>
<keyword evidence="2" id="KW-1185">Reference proteome</keyword>
<name>A0A1N5YAU8_9ACTN</name>
<accession>A0A1N5YAU8</accession>
<protein>
    <submittedName>
        <fullName evidence="1">Uncharacterized protein</fullName>
    </submittedName>
</protein>
<dbReference type="STRING" id="709881.SAMN04489832_2757"/>
<sequence length="85" mass="9023">MDKTWGVAVEYQGAPVTPYPEEGPALDERVELASMTVDGTSKTRIVASVTAKTEDEAREIGAAGIAGLARNLRLPAEPVRVLITD</sequence>
<evidence type="ECO:0000313" key="1">
    <source>
        <dbReference type="EMBL" id="SIN06759.1"/>
    </source>
</evidence>
<evidence type="ECO:0000313" key="2">
    <source>
        <dbReference type="Proteomes" id="UP000185124"/>
    </source>
</evidence>
<dbReference type="RefSeq" id="WP_074312652.1">
    <property type="nucleotide sequence ID" value="NZ_FSQT01000002.1"/>
</dbReference>
<dbReference type="EMBL" id="FSQT01000002">
    <property type="protein sequence ID" value="SIN06759.1"/>
    <property type="molecule type" value="Genomic_DNA"/>
</dbReference>
<dbReference type="Proteomes" id="UP000185124">
    <property type="component" value="Unassembled WGS sequence"/>
</dbReference>